<keyword evidence="8 9" id="KW-0472">Membrane</keyword>
<dbReference type="PANTHER" id="PTHR36106:SF1">
    <property type="entry name" value="ANAEROBIC C4-DICARBOXYLATE TRANSPORTER DCUB"/>
    <property type="match status" value="1"/>
</dbReference>
<organism evidence="10 11">
    <name type="scientific">Streptomyces gamaensis</name>
    <dbReference type="NCBI Taxonomy" id="1763542"/>
    <lineage>
        <taxon>Bacteria</taxon>
        <taxon>Bacillati</taxon>
        <taxon>Actinomycetota</taxon>
        <taxon>Actinomycetes</taxon>
        <taxon>Kitasatosporales</taxon>
        <taxon>Streptomycetaceae</taxon>
        <taxon>Streptomyces</taxon>
    </lineage>
</organism>
<dbReference type="EMBL" id="JBHSPB010000011">
    <property type="protein sequence ID" value="MFC5722355.1"/>
    <property type="molecule type" value="Genomic_DNA"/>
</dbReference>
<sequence>MLLQLAVMLAAIALGSRKGGVGMGLWGAVGVFVLATVFQVAPADTAGIVDVMLIILAVIMAAAAMEAAGGIQYLVAVAERMIRRHPSRVTFIAPVVSWLFTLGAGTAHVFYPLLPVIHDVAREGGVRPERPIAVSSIASTVGITASPVSAAMAAMIVMFDGDGWTLPKIMAVAVPATLLGVLTAAAVQSRIGKDLPAENRQPAARESAQLPPRAALSAGLFLAGTLAVVVSGLFPQLRPSVPGSGGSAPLSMPAAIEIIMMAVAAVILLLCKVDAAKVPGTDVARSGLVAVIGVFGLSWLGLTFIGHNQKLITEKLGGIAHSQPWFFAVMLLLLSALLFSQATTTKALMPLGVALGIPAPLLIAMWPAVNGYFLLPTYGTFIAAINFDRSGTTRIGRFVLNHSFMLPGLITTGVSVGCGFGIVEAFF</sequence>
<feature type="transmembrane region" description="Helical" evidence="9">
    <location>
        <begin position="132"/>
        <end position="157"/>
    </location>
</feature>
<evidence type="ECO:0000256" key="1">
    <source>
        <dbReference type="ARBA" id="ARBA00004429"/>
    </source>
</evidence>
<gene>
    <name evidence="10" type="ORF">ACFP1Z_19500</name>
</gene>
<keyword evidence="11" id="KW-1185">Reference proteome</keyword>
<keyword evidence="5" id="KW-0997">Cell inner membrane</keyword>
<feature type="transmembrane region" description="Helical" evidence="9">
    <location>
        <begin position="322"/>
        <end position="340"/>
    </location>
</feature>
<dbReference type="NCBIfam" id="TIGR00770">
    <property type="entry name" value="Dcu"/>
    <property type="match status" value="1"/>
</dbReference>
<feature type="transmembrane region" description="Helical" evidence="9">
    <location>
        <begin position="254"/>
        <end position="271"/>
    </location>
</feature>
<evidence type="ECO:0000313" key="11">
    <source>
        <dbReference type="Proteomes" id="UP001596083"/>
    </source>
</evidence>
<dbReference type="NCBIfam" id="NF009136">
    <property type="entry name" value="PRK12489.1"/>
    <property type="match status" value="1"/>
</dbReference>
<feature type="transmembrane region" description="Helical" evidence="9">
    <location>
        <begin position="399"/>
        <end position="423"/>
    </location>
</feature>
<feature type="transmembrane region" description="Helical" evidence="9">
    <location>
        <begin position="283"/>
        <end position="302"/>
    </location>
</feature>
<reference evidence="11" key="1">
    <citation type="journal article" date="2019" name="Int. J. Syst. Evol. Microbiol.">
        <title>The Global Catalogue of Microorganisms (GCM) 10K type strain sequencing project: providing services to taxonomists for standard genome sequencing and annotation.</title>
        <authorList>
            <consortium name="The Broad Institute Genomics Platform"/>
            <consortium name="The Broad Institute Genome Sequencing Center for Infectious Disease"/>
            <person name="Wu L."/>
            <person name="Ma J."/>
        </authorList>
    </citation>
    <scope>NUCLEOTIDE SEQUENCE [LARGE SCALE GENOMIC DNA]</scope>
    <source>
        <strain evidence="11">CGMCC 4.7304</strain>
    </source>
</reference>
<evidence type="ECO:0000256" key="6">
    <source>
        <dbReference type="ARBA" id="ARBA00022692"/>
    </source>
</evidence>
<feature type="transmembrane region" description="Helical" evidence="9">
    <location>
        <begin position="25"/>
        <end position="41"/>
    </location>
</feature>
<evidence type="ECO:0000256" key="3">
    <source>
        <dbReference type="ARBA" id="ARBA00022448"/>
    </source>
</evidence>
<dbReference type="PANTHER" id="PTHR36106">
    <property type="entry name" value="ANAEROBIC C4-DICARBOXYLATE TRANSPORTER DCUB"/>
    <property type="match status" value="1"/>
</dbReference>
<accession>A0ABW0Z7H3</accession>
<evidence type="ECO:0000256" key="7">
    <source>
        <dbReference type="ARBA" id="ARBA00022989"/>
    </source>
</evidence>
<protein>
    <submittedName>
        <fullName evidence="10">Anaerobic C4-dicarboxylate transporter family protein</fullName>
    </submittedName>
</protein>
<dbReference type="NCBIfam" id="NF006927">
    <property type="entry name" value="PRK09412.1"/>
    <property type="match status" value="1"/>
</dbReference>
<evidence type="ECO:0000256" key="9">
    <source>
        <dbReference type="SAM" id="Phobius"/>
    </source>
</evidence>
<evidence type="ECO:0000256" key="8">
    <source>
        <dbReference type="ARBA" id="ARBA00023136"/>
    </source>
</evidence>
<feature type="transmembrane region" description="Helical" evidence="9">
    <location>
        <begin position="347"/>
        <end position="365"/>
    </location>
</feature>
<feature type="transmembrane region" description="Helical" evidence="9">
    <location>
        <begin position="48"/>
        <end position="71"/>
    </location>
</feature>
<dbReference type="PIRSF" id="PIRSF004539">
    <property type="entry name" value="C4-dicrbxl_trns"/>
    <property type="match status" value="1"/>
</dbReference>
<evidence type="ECO:0000256" key="2">
    <source>
        <dbReference type="ARBA" id="ARBA00006413"/>
    </source>
</evidence>
<dbReference type="RefSeq" id="WP_390317883.1">
    <property type="nucleotide sequence ID" value="NZ_JBHSPB010000011.1"/>
</dbReference>
<evidence type="ECO:0000256" key="5">
    <source>
        <dbReference type="ARBA" id="ARBA00022519"/>
    </source>
</evidence>
<comment type="caution">
    <text evidence="10">The sequence shown here is derived from an EMBL/GenBank/DDBJ whole genome shotgun (WGS) entry which is preliminary data.</text>
</comment>
<feature type="transmembrane region" description="Helical" evidence="9">
    <location>
        <begin position="169"/>
        <end position="187"/>
    </location>
</feature>
<name>A0ABW0Z7H3_9ACTN</name>
<comment type="similarity">
    <text evidence="2">Belongs to the DcuA/DcuB transporter (TC 2.A.13.1) family.</text>
</comment>
<keyword evidence="3" id="KW-0813">Transport</keyword>
<dbReference type="InterPro" id="IPR004668">
    <property type="entry name" value="Anaer_Dcu_memb_transpt"/>
</dbReference>
<dbReference type="Pfam" id="PF03605">
    <property type="entry name" value="DcuA_DcuB"/>
    <property type="match status" value="1"/>
</dbReference>
<feature type="transmembrane region" description="Helical" evidence="9">
    <location>
        <begin position="214"/>
        <end position="234"/>
    </location>
</feature>
<comment type="subcellular location">
    <subcellularLocation>
        <location evidence="1">Cell inner membrane</location>
        <topology evidence="1">Multi-pass membrane protein</topology>
    </subcellularLocation>
</comment>
<keyword evidence="7 9" id="KW-1133">Transmembrane helix</keyword>
<evidence type="ECO:0000256" key="4">
    <source>
        <dbReference type="ARBA" id="ARBA00022475"/>
    </source>
</evidence>
<evidence type="ECO:0000313" key="10">
    <source>
        <dbReference type="EMBL" id="MFC5722355.1"/>
    </source>
</evidence>
<keyword evidence="4" id="KW-1003">Cell membrane</keyword>
<dbReference type="Proteomes" id="UP001596083">
    <property type="component" value="Unassembled WGS sequence"/>
</dbReference>
<keyword evidence="6 9" id="KW-0812">Transmembrane</keyword>
<proteinExistence type="inferred from homology"/>